<dbReference type="AlphaFoldDB" id="A0A453CBW7"/>
<feature type="region of interest" description="Disordered" evidence="1">
    <location>
        <begin position="1"/>
        <end position="21"/>
    </location>
</feature>
<name>A0A453CBW7_AEGTS</name>
<reference evidence="3" key="1">
    <citation type="journal article" date="2014" name="Science">
        <title>Ancient hybridizations among the ancestral genomes of bread wheat.</title>
        <authorList>
            <consortium name="International Wheat Genome Sequencing Consortium,"/>
            <person name="Marcussen T."/>
            <person name="Sandve S.R."/>
            <person name="Heier L."/>
            <person name="Spannagl M."/>
            <person name="Pfeifer M."/>
            <person name="Jakobsen K.S."/>
            <person name="Wulff B.B."/>
            <person name="Steuernagel B."/>
            <person name="Mayer K.F."/>
            <person name="Olsen O.A."/>
        </authorList>
    </citation>
    <scope>NUCLEOTIDE SEQUENCE [LARGE SCALE GENOMIC DNA]</scope>
    <source>
        <strain evidence="3">cv. AL8/78</strain>
    </source>
</reference>
<evidence type="ECO:0000256" key="1">
    <source>
        <dbReference type="SAM" id="MobiDB-lite"/>
    </source>
</evidence>
<dbReference type="Gramene" id="AET2Gv20800400.11">
    <property type="protein sequence ID" value="AET2Gv20800400.11"/>
    <property type="gene ID" value="AET2Gv20800400"/>
</dbReference>
<organism evidence="2 3">
    <name type="scientific">Aegilops tauschii subsp. strangulata</name>
    <name type="common">Goatgrass</name>
    <dbReference type="NCBI Taxonomy" id="200361"/>
    <lineage>
        <taxon>Eukaryota</taxon>
        <taxon>Viridiplantae</taxon>
        <taxon>Streptophyta</taxon>
        <taxon>Embryophyta</taxon>
        <taxon>Tracheophyta</taxon>
        <taxon>Spermatophyta</taxon>
        <taxon>Magnoliopsida</taxon>
        <taxon>Liliopsida</taxon>
        <taxon>Poales</taxon>
        <taxon>Poaceae</taxon>
        <taxon>BOP clade</taxon>
        <taxon>Pooideae</taxon>
        <taxon>Triticodae</taxon>
        <taxon>Triticeae</taxon>
        <taxon>Triticinae</taxon>
        <taxon>Aegilops</taxon>
    </lineage>
</organism>
<sequence>RRPSGSPLHLRPSRPLLRLRRPRPSPCRVSWRRTIGQGVFGFREIVGEEFMTMFLSVFSSMVQRLVPR</sequence>
<reference evidence="3" key="2">
    <citation type="journal article" date="2017" name="Nat. Plants">
        <title>The Aegilops tauschii genome reveals multiple impacts of transposons.</title>
        <authorList>
            <person name="Zhao G."/>
            <person name="Zou C."/>
            <person name="Li K."/>
            <person name="Wang K."/>
            <person name="Li T."/>
            <person name="Gao L."/>
            <person name="Zhang X."/>
            <person name="Wang H."/>
            <person name="Yang Z."/>
            <person name="Liu X."/>
            <person name="Jiang W."/>
            <person name="Mao L."/>
            <person name="Kong X."/>
            <person name="Jiao Y."/>
            <person name="Jia J."/>
        </authorList>
    </citation>
    <scope>NUCLEOTIDE SEQUENCE [LARGE SCALE GENOMIC DNA]</scope>
    <source>
        <strain evidence="3">cv. AL8/78</strain>
    </source>
</reference>
<accession>A0A453CBW7</accession>
<evidence type="ECO:0000313" key="3">
    <source>
        <dbReference type="Proteomes" id="UP000015105"/>
    </source>
</evidence>
<reference evidence="2" key="3">
    <citation type="journal article" date="2017" name="Nature">
        <title>Genome sequence of the progenitor of the wheat D genome Aegilops tauschii.</title>
        <authorList>
            <person name="Luo M.C."/>
            <person name="Gu Y.Q."/>
            <person name="Puiu D."/>
            <person name="Wang H."/>
            <person name="Twardziok S.O."/>
            <person name="Deal K.R."/>
            <person name="Huo N."/>
            <person name="Zhu T."/>
            <person name="Wang L."/>
            <person name="Wang Y."/>
            <person name="McGuire P.E."/>
            <person name="Liu S."/>
            <person name="Long H."/>
            <person name="Ramasamy R.K."/>
            <person name="Rodriguez J.C."/>
            <person name="Van S.L."/>
            <person name="Yuan L."/>
            <person name="Wang Z."/>
            <person name="Xia Z."/>
            <person name="Xiao L."/>
            <person name="Anderson O.D."/>
            <person name="Ouyang S."/>
            <person name="Liang Y."/>
            <person name="Zimin A.V."/>
            <person name="Pertea G."/>
            <person name="Qi P."/>
            <person name="Bennetzen J.L."/>
            <person name="Dai X."/>
            <person name="Dawson M.W."/>
            <person name="Muller H.G."/>
            <person name="Kugler K."/>
            <person name="Rivarola-Duarte L."/>
            <person name="Spannagl M."/>
            <person name="Mayer K.F.X."/>
            <person name="Lu F.H."/>
            <person name="Bevan M.W."/>
            <person name="Leroy P."/>
            <person name="Li P."/>
            <person name="You F.M."/>
            <person name="Sun Q."/>
            <person name="Liu Z."/>
            <person name="Lyons E."/>
            <person name="Wicker T."/>
            <person name="Salzberg S.L."/>
            <person name="Devos K.M."/>
            <person name="Dvorak J."/>
        </authorList>
    </citation>
    <scope>NUCLEOTIDE SEQUENCE [LARGE SCALE GENOMIC DNA]</scope>
    <source>
        <strain evidence="2">cv. AL8/78</strain>
    </source>
</reference>
<reference evidence="2" key="4">
    <citation type="submission" date="2019-03" db="UniProtKB">
        <authorList>
            <consortium name="EnsemblPlants"/>
        </authorList>
    </citation>
    <scope>IDENTIFICATION</scope>
</reference>
<dbReference type="EnsemblPlants" id="AET2Gv20800400.11">
    <property type="protein sequence ID" value="AET2Gv20800400.11"/>
    <property type="gene ID" value="AET2Gv20800400"/>
</dbReference>
<reference evidence="2" key="5">
    <citation type="journal article" date="2021" name="G3 (Bethesda)">
        <title>Aegilops tauschii genome assembly Aet v5.0 features greater sequence contiguity and improved annotation.</title>
        <authorList>
            <person name="Wang L."/>
            <person name="Zhu T."/>
            <person name="Rodriguez J.C."/>
            <person name="Deal K.R."/>
            <person name="Dubcovsky J."/>
            <person name="McGuire P.E."/>
            <person name="Lux T."/>
            <person name="Spannagl M."/>
            <person name="Mayer K.F.X."/>
            <person name="Baldrich P."/>
            <person name="Meyers B.C."/>
            <person name="Huo N."/>
            <person name="Gu Y.Q."/>
            <person name="Zhou H."/>
            <person name="Devos K.M."/>
            <person name="Bennetzen J.L."/>
            <person name="Unver T."/>
            <person name="Budak H."/>
            <person name="Gulick P.J."/>
            <person name="Galiba G."/>
            <person name="Kalapos B."/>
            <person name="Nelson D.R."/>
            <person name="Li P."/>
            <person name="You F.M."/>
            <person name="Luo M.C."/>
            <person name="Dvorak J."/>
        </authorList>
    </citation>
    <scope>NUCLEOTIDE SEQUENCE [LARGE SCALE GENOMIC DNA]</scope>
    <source>
        <strain evidence="2">cv. AL8/78</strain>
    </source>
</reference>
<keyword evidence="3" id="KW-1185">Reference proteome</keyword>
<dbReference type="Proteomes" id="UP000015105">
    <property type="component" value="Chromosome 2D"/>
</dbReference>
<evidence type="ECO:0000313" key="2">
    <source>
        <dbReference type="EnsemblPlants" id="AET2Gv20800400.11"/>
    </source>
</evidence>
<proteinExistence type="predicted"/>
<protein>
    <submittedName>
        <fullName evidence="2">Uncharacterized protein</fullName>
    </submittedName>
</protein>
<feature type="compositionally biased region" description="Low complexity" evidence="1">
    <location>
        <begin position="1"/>
        <end position="16"/>
    </location>
</feature>